<dbReference type="EMBL" id="MCGE01000039">
    <property type="protein sequence ID" value="ORZ06448.1"/>
    <property type="molecule type" value="Genomic_DNA"/>
</dbReference>
<evidence type="ECO:0000313" key="1">
    <source>
        <dbReference type="EMBL" id="ORZ06448.1"/>
    </source>
</evidence>
<dbReference type="OrthoDB" id="2301985at2759"/>
<proteinExistence type="predicted"/>
<dbReference type="AlphaFoldDB" id="A0A1X2I031"/>
<sequence length="406" mass="48580">MTDDDVRCNDNDDADDDDDDGKNLLLDRGVLDSDKVSCLFSENPYVRWMKIKRRNKLWAHKLVGRKHIVRQTMKLLEDLILDWSTRVWVISEYHLAKDENKLKYWFLQLSSWENRGWSFFKFDFVNPAFFSVVQNTAFRDANLYNNDPNPADLLFHRLIIQQLTTQTFFEMILKSKASKNEDRFYAILPQSKYKDKVNQVDRWVINNMISVKLKLFEIMDTKDKWTLLFFSGCFFASNTYEVLPSFCASNLPWHEMMRFFQDDPHNFDMANASSAITLHCTNHLRRYYLRLTPKEYYVVKEYHHYNVTMSLYTLYKHLQVDKDSVIDIVWVPQYDTIAKVFNTRDDYVQSMVFNTGDDYLKYASIKMIGSFAENKWTLCDHRNITDDISEYVHHFNDDHRTVFNIY</sequence>
<protein>
    <submittedName>
        <fullName evidence="1">Uncharacterized protein</fullName>
    </submittedName>
</protein>
<organism evidence="1 2">
    <name type="scientific">Absidia repens</name>
    <dbReference type="NCBI Taxonomy" id="90262"/>
    <lineage>
        <taxon>Eukaryota</taxon>
        <taxon>Fungi</taxon>
        <taxon>Fungi incertae sedis</taxon>
        <taxon>Mucoromycota</taxon>
        <taxon>Mucoromycotina</taxon>
        <taxon>Mucoromycetes</taxon>
        <taxon>Mucorales</taxon>
        <taxon>Cunninghamellaceae</taxon>
        <taxon>Absidia</taxon>
    </lineage>
</organism>
<dbReference type="STRING" id="90262.A0A1X2I031"/>
<name>A0A1X2I031_9FUNG</name>
<dbReference type="Proteomes" id="UP000193560">
    <property type="component" value="Unassembled WGS sequence"/>
</dbReference>
<accession>A0A1X2I031</accession>
<evidence type="ECO:0000313" key="2">
    <source>
        <dbReference type="Proteomes" id="UP000193560"/>
    </source>
</evidence>
<reference evidence="1 2" key="1">
    <citation type="submission" date="2016-07" db="EMBL/GenBank/DDBJ databases">
        <title>Pervasive Adenine N6-methylation of Active Genes in Fungi.</title>
        <authorList>
            <consortium name="DOE Joint Genome Institute"/>
            <person name="Mondo S.J."/>
            <person name="Dannebaum R.O."/>
            <person name="Kuo R.C."/>
            <person name="Labutti K."/>
            <person name="Haridas S."/>
            <person name="Kuo A."/>
            <person name="Salamov A."/>
            <person name="Ahrendt S.R."/>
            <person name="Lipzen A."/>
            <person name="Sullivan W."/>
            <person name="Andreopoulos W.B."/>
            <person name="Clum A."/>
            <person name="Lindquist E."/>
            <person name="Daum C."/>
            <person name="Ramamoorthy G.K."/>
            <person name="Gryganskyi A."/>
            <person name="Culley D."/>
            <person name="Magnuson J.K."/>
            <person name="James T.Y."/>
            <person name="O'Malley M.A."/>
            <person name="Stajich J.E."/>
            <person name="Spatafora J.W."/>
            <person name="Visel A."/>
            <person name="Grigoriev I.V."/>
        </authorList>
    </citation>
    <scope>NUCLEOTIDE SEQUENCE [LARGE SCALE GENOMIC DNA]</scope>
    <source>
        <strain evidence="1 2">NRRL 1336</strain>
    </source>
</reference>
<comment type="caution">
    <text evidence="1">The sequence shown here is derived from an EMBL/GenBank/DDBJ whole genome shotgun (WGS) entry which is preliminary data.</text>
</comment>
<gene>
    <name evidence="1" type="ORF">BCR42DRAFT_427161</name>
</gene>
<keyword evidence="2" id="KW-1185">Reference proteome</keyword>